<dbReference type="EMBL" id="JBDPZD010000004">
    <property type="protein sequence ID" value="MEO3692682.1"/>
    <property type="molecule type" value="Genomic_DNA"/>
</dbReference>
<evidence type="ECO:0000256" key="1">
    <source>
        <dbReference type="SAM" id="SignalP"/>
    </source>
</evidence>
<keyword evidence="3" id="KW-1185">Reference proteome</keyword>
<reference evidence="2 3" key="1">
    <citation type="submission" date="2024-05" db="EMBL/GenBank/DDBJ databases">
        <title>Roseateles sp. DJS-2-20 16S ribosomal RNA gene Genome sequencing and assembly.</title>
        <authorList>
            <person name="Woo H."/>
        </authorList>
    </citation>
    <scope>NUCLEOTIDE SEQUENCE [LARGE SCALE GENOMIC DNA]</scope>
    <source>
        <strain evidence="2 3">DJS-2-20</strain>
    </source>
</reference>
<feature type="signal peptide" evidence="1">
    <location>
        <begin position="1"/>
        <end position="23"/>
    </location>
</feature>
<evidence type="ECO:0000313" key="3">
    <source>
        <dbReference type="Proteomes" id="UP001495147"/>
    </source>
</evidence>
<name>A0ABV0G4K8_9BURK</name>
<organism evidence="2 3">
    <name type="scientific">Roseateles paludis</name>
    <dbReference type="NCBI Taxonomy" id="3145238"/>
    <lineage>
        <taxon>Bacteria</taxon>
        <taxon>Pseudomonadati</taxon>
        <taxon>Pseudomonadota</taxon>
        <taxon>Betaproteobacteria</taxon>
        <taxon>Burkholderiales</taxon>
        <taxon>Sphaerotilaceae</taxon>
        <taxon>Roseateles</taxon>
    </lineage>
</organism>
<dbReference type="RefSeq" id="WP_347705500.1">
    <property type="nucleotide sequence ID" value="NZ_JBDPZD010000004.1"/>
</dbReference>
<sequence length="264" mass="27087">MRSSTLRFGWALATTLVCSAAWAGPVPVALSINAKVAFDLVNSSSPVNASQAGTLTYRNGGADTTAGFAGAPSGGPLSGALTQTGDGIGVHFQASGSSANGDSTAGYLFADYTFDLANSSATETFTLVFKALFGALGNTTNASGVDAFAESLLSVFDTSNNEVIYSDFFADSANPGNNKSAASGSDEYTLSLAPGQSVSFTAFQKMRGGAFVRGAFDVDLDAFLRLESIQSDRVPPPNDVPTPASLPLTLTALGLLALARRRQH</sequence>
<proteinExistence type="predicted"/>
<dbReference type="Proteomes" id="UP001495147">
    <property type="component" value="Unassembled WGS sequence"/>
</dbReference>
<accession>A0ABV0G4K8</accession>
<protein>
    <recommendedName>
        <fullName evidence="4">PEP-CTERM sorting domain-containing protein</fullName>
    </recommendedName>
</protein>
<comment type="caution">
    <text evidence="2">The sequence shown here is derived from an EMBL/GenBank/DDBJ whole genome shotgun (WGS) entry which is preliminary data.</text>
</comment>
<gene>
    <name evidence="2" type="ORF">ABDJ85_14485</name>
</gene>
<keyword evidence="1" id="KW-0732">Signal</keyword>
<evidence type="ECO:0008006" key="4">
    <source>
        <dbReference type="Google" id="ProtNLM"/>
    </source>
</evidence>
<feature type="chain" id="PRO_5047182316" description="PEP-CTERM sorting domain-containing protein" evidence="1">
    <location>
        <begin position="24"/>
        <end position="264"/>
    </location>
</feature>
<evidence type="ECO:0000313" key="2">
    <source>
        <dbReference type="EMBL" id="MEO3692682.1"/>
    </source>
</evidence>